<dbReference type="InterPro" id="IPR036047">
    <property type="entry name" value="F-box-like_dom_sf"/>
</dbReference>
<dbReference type="EMBL" id="MK500567">
    <property type="protein sequence ID" value="QBK92089.1"/>
    <property type="molecule type" value="Genomic_DNA"/>
</dbReference>
<dbReference type="PROSITE" id="PS50088">
    <property type="entry name" value="ANK_REPEAT"/>
    <property type="match status" value="2"/>
</dbReference>
<reference evidence="2" key="1">
    <citation type="journal article" date="2019" name="MBio">
        <title>Virus Genomes from Deep Sea Sediments Expand the Ocean Megavirome and Support Independent Origins of Viral Gigantism.</title>
        <authorList>
            <person name="Backstrom D."/>
            <person name="Yutin N."/>
            <person name="Jorgensen S.L."/>
            <person name="Dharamshi J."/>
            <person name="Homa F."/>
            <person name="Zaremba-Niedwiedzka K."/>
            <person name="Spang A."/>
            <person name="Wolf Y.I."/>
            <person name="Koonin E.V."/>
            <person name="Ettema T.J."/>
        </authorList>
    </citation>
    <scope>NUCLEOTIDE SEQUENCE</scope>
</reference>
<dbReference type="Gene3D" id="1.25.40.20">
    <property type="entry name" value="Ankyrin repeat-containing domain"/>
    <property type="match status" value="1"/>
</dbReference>
<feature type="domain" description="F-box" evidence="1">
    <location>
        <begin position="7"/>
        <end position="53"/>
    </location>
</feature>
<dbReference type="SMART" id="SM00248">
    <property type="entry name" value="ANK"/>
    <property type="match status" value="2"/>
</dbReference>
<dbReference type="InterPro" id="IPR002110">
    <property type="entry name" value="Ankyrin_rpt"/>
</dbReference>
<evidence type="ECO:0000313" key="2">
    <source>
        <dbReference type="EMBL" id="QBK92089.1"/>
    </source>
</evidence>
<dbReference type="PROSITE" id="PS50181">
    <property type="entry name" value="FBOX"/>
    <property type="match status" value="1"/>
</dbReference>
<dbReference type="Pfam" id="PF12796">
    <property type="entry name" value="Ank_2"/>
    <property type="match status" value="1"/>
</dbReference>
<organism evidence="2">
    <name type="scientific">Pithovirus LCPAC304</name>
    <dbReference type="NCBI Taxonomy" id="2506594"/>
    <lineage>
        <taxon>Viruses</taxon>
        <taxon>Pithoviruses</taxon>
    </lineage>
</organism>
<dbReference type="InterPro" id="IPR001810">
    <property type="entry name" value="F-box_dom"/>
</dbReference>
<dbReference type="SUPFAM" id="SSF48403">
    <property type="entry name" value="Ankyrin repeat"/>
    <property type="match status" value="1"/>
</dbReference>
<name>A0A481ZAG6_9VIRU</name>
<accession>A0A481ZAG6</accession>
<protein>
    <submittedName>
        <fullName evidence="2">F-box domain and ankyrin repeat protein</fullName>
    </submittedName>
</protein>
<dbReference type="PANTHER" id="PTHR24157">
    <property type="entry name" value="ANKYRIN REPEAT, SAM AND BASIC LEUCINE ZIPPER DOMAIN-CONTAINING PROTEIN 1"/>
    <property type="match status" value="1"/>
</dbReference>
<proteinExistence type="predicted"/>
<dbReference type="PROSITE" id="PS50297">
    <property type="entry name" value="ANK_REP_REGION"/>
    <property type="match status" value="1"/>
</dbReference>
<dbReference type="SUPFAM" id="SSF81383">
    <property type="entry name" value="F-box domain"/>
    <property type="match status" value="1"/>
</dbReference>
<dbReference type="Pfam" id="PF00646">
    <property type="entry name" value="F-box"/>
    <property type="match status" value="1"/>
</dbReference>
<dbReference type="PANTHER" id="PTHR24157:SF3">
    <property type="entry name" value="ANKYRIN REPEAT, SAM AND BASIC LEUCINE ZIPPER DOMAIN-CONTAINING PROTEIN 1"/>
    <property type="match status" value="1"/>
</dbReference>
<gene>
    <name evidence="2" type="ORF">LCPAC304_04360</name>
</gene>
<evidence type="ECO:0000259" key="1">
    <source>
        <dbReference type="PROSITE" id="PS50181"/>
    </source>
</evidence>
<dbReference type="InterPro" id="IPR036770">
    <property type="entry name" value="Ankyrin_rpt-contain_sf"/>
</dbReference>
<sequence length="267" mass="30634">MERTIDVSNFMTLPYMAQYEILMKIQYRDLMQFCATSRQARRICDDEDFWKFKIQRDFGRVGPASPAKYEGEAASDLYPVATNIKNLHLMHSDTWKAEYEYYLKKVNKMFETVIFEGNLDAVIDLIDVGADVNHNNGYPMNLAVGEREPDIVKVLLENGADPNLFEDVPLIYVAVQNSDINMVEMLIEAGTDVDTLRTPRHGYDPDALGMATRRGDEAMSSLLRRASGKWRSSTFSLIDKVSFNIQYLSPAERQTVIDYIRETFHLT</sequence>
<dbReference type="Gene3D" id="1.20.1280.50">
    <property type="match status" value="1"/>
</dbReference>